<dbReference type="InterPro" id="IPR051932">
    <property type="entry name" value="Bact_StressResp_Reg"/>
</dbReference>
<dbReference type="Proteomes" id="UP000067626">
    <property type="component" value="Chromosome"/>
</dbReference>
<feature type="domain" description="PAS" evidence="2">
    <location>
        <begin position="34"/>
        <end position="108"/>
    </location>
</feature>
<evidence type="ECO:0000259" key="3">
    <source>
        <dbReference type="PROSITE" id="PS50113"/>
    </source>
</evidence>
<dbReference type="Pfam" id="PF01740">
    <property type="entry name" value="STAS"/>
    <property type="match status" value="1"/>
</dbReference>
<evidence type="ECO:0000313" key="6">
    <source>
        <dbReference type="Proteomes" id="UP000067626"/>
    </source>
</evidence>
<dbReference type="KEGG" id="ccro:CMC5_059340"/>
<dbReference type="PANTHER" id="PTHR33745">
    <property type="entry name" value="RSBT ANTAGONIST PROTEIN RSBS-RELATED"/>
    <property type="match status" value="1"/>
</dbReference>
<evidence type="ECO:0008006" key="7">
    <source>
        <dbReference type="Google" id="ProtNLM"/>
    </source>
</evidence>
<organism evidence="5 6">
    <name type="scientific">Chondromyces crocatus</name>
    <dbReference type="NCBI Taxonomy" id="52"/>
    <lineage>
        <taxon>Bacteria</taxon>
        <taxon>Pseudomonadati</taxon>
        <taxon>Myxococcota</taxon>
        <taxon>Polyangia</taxon>
        <taxon>Polyangiales</taxon>
        <taxon>Polyangiaceae</taxon>
        <taxon>Chondromyces</taxon>
    </lineage>
</organism>
<dbReference type="AlphaFoldDB" id="A0A0K1EM79"/>
<reference evidence="5 6" key="1">
    <citation type="submission" date="2015-07" db="EMBL/GenBank/DDBJ databases">
        <title>Genome analysis of myxobacterium Chondromyces crocatus Cm c5 reveals a high potential for natural compound synthesis and the genetic basis for the loss of fruiting body formation.</title>
        <authorList>
            <person name="Zaburannyi N."/>
            <person name="Bunk B."/>
            <person name="Maier J."/>
            <person name="Overmann J."/>
            <person name="Mueller R."/>
        </authorList>
    </citation>
    <scope>NUCLEOTIDE SEQUENCE [LARGE SCALE GENOMIC DNA]</scope>
    <source>
        <strain evidence="5 6">Cm c5</strain>
    </source>
</reference>
<dbReference type="InterPro" id="IPR036513">
    <property type="entry name" value="STAS_dom_sf"/>
</dbReference>
<dbReference type="CDD" id="cd00130">
    <property type="entry name" value="PAS"/>
    <property type="match status" value="1"/>
</dbReference>
<dbReference type="PROSITE" id="PS50113">
    <property type="entry name" value="PAC"/>
    <property type="match status" value="1"/>
</dbReference>
<name>A0A0K1EM79_CHOCO</name>
<evidence type="ECO:0000313" key="5">
    <source>
        <dbReference type="EMBL" id="AKT41723.1"/>
    </source>
</evidence>
<dbReference type="Pfam" id="PF08447">
    <property type="entry name" value="PAS_3"/>
    <property type="match status" value="1"/>
</dbReference>
<dbReference type="CDD" id="cd07041">
    <property type="entry name" value="STAS_RsbR_RsbS_like"/>
    <property type="match status" value="1"/>
</dbReference>
<feature type="domain" description="PAC" evidence="3">
    <location>
        <begin position="113"/>
        <end position="166"/>
    </location>
</feature>
<dbReference type="SUPFAM" id="SSF55785">
    <property type="entry name" value="PYP-like sensor domain (PAS domain)"/>
    <property type="match status" value="1"/>
</dbReference>
<dbReference type="PANTHER" id="PTHR33745:SF3">
    <property type="entry name" value="RSBT CO-ANTAGONIST PROTEIN RSBRC"/>
    <property type="match status" value="1"/>
</dbReference>
<dbReference type="STRING" id="52.CMC5_059340"/>
<sequence>MKPATTTDPHRDDPKNPRARLAELEQSEHALKQELERMQRIVGSLPQNIYLYNIQENRSVYANNNLGRLLGNSPNELVDMGSALLTTIIHPDDWDPYRQYAQQFATLEDGQLLKLDWRARRQNGEYHWIRSFEQVFSRDDSGAVEVVLGIVHDLTEELRADAERAALREQIIAAQSAALREIGTPLIPISEGVVAMPLVGAIDDDRAARILEVLLEGISERRARIAILDVTGVKEMDDRIADALCKVARAASLLGAKVVLTGIQPSTARALVTLGVNTSHLTTRATLQEAIADALVRPSR</sequence>
<keyword evidence="6" id="KW-1185">Reference proteome</keyword>
<accession>A0A0K1EM79</accession>
<dbReference type="SUPFAM" id="SSF52091">
    <property type="entry name" value="SpoIIaa-like"/>
    <property type="match status" value="1"/>
</dbReference>
<dbReference type="SMART" id="SM00086">
    <property type="entry name" value="PAC"/>
    <property type="match status" value="1"/>
</dbReference>
<dbReference type="RefSeq" id="WP_050433462.1">
    <property type="nucleotide sequence ID" value="NZ_CP012159.1"/>
</dbReference>
<dbReference type="PROSITE" id="PS50112">
    <property type="entry name" value="PAS"/>
    <property type="match status" value="1"/>
</dbReference>
<proteinExistence type="predicted"/>
<dbReference type="Gene3D" id="3.30.450.20">
    <property type="entry name" value="PAS domain"/>
    <property type="match status" value="1"/>
</dbReference>
<dbReference type="InterPro" id="IPR000700">
    <property type="entry name" value="PAS-assoc_C"/>
</dbReference>
<gene>
    <name evidence="5" type="ORF">CMC5_059340</name>
</gene>
<protein>
    <recommendedName>
        <fullName evidence="7">Anti-anti-sigma factor</fullName>
    </recommendedName>
</protein>
<dbReference type="Gene3D" id="3.30.750.24">
    <property type="entry name" value="STAS domain"/>
    <property type="match status" value="1"/>
</dbReference>
<keyword evidence="1" id="KW-0597">Phosphoprotein</keyword>
<evidence type="ECO:0000259" key="4">
    <source>
        <dbReference type="PROSITE" id="PS50801"/>
    </source>
</evidence>
<evidence type="ECO:0000259" key="2">
    <source>
        <dbReference type="PROSITE" id="PS50112"/>
    </source>
</evidence>
<feature type="domain" description="STAS" evidence="4">
    <location>
        <begin position="183"/>
        <end position="294"/>
    </location>
</feature>
<dbReference type="InterPro" id="IPR013655">
    <property type="entry name" value="PAS_fold_3"/>
</dbReference>
<dbReference type="OrthoDB" id="9800154at2"/>
<dbReference type="InterPro" id="IPR035965">
    <property type="entry name" value="PAS-like_dom_sf"/>
</dbReference>
<dbReference type="InterPro" id="IPR002645">
    <property type="entry name" value="STAS_dom"/>
</dbReference>
<evidence type="ECO:0000256" key="1">
    <source>
        <dbReference type="ARBA" id="ARBA00022553"/>
    </source>
</evidence>
<dbReference type="InterPro" id="IPR000014">
    <property type="entry name" value="PAS"/>
</dbReference>
<dbReference type="NCBIfam" id="TIGR00229">
    <property type="entry name" value="sensory_box"/>
    <property type="match status" value="1"/>
</dbReference>
<dbReference type="InterPro" id="IPR001610">
    <property type="entry name" value="PAC"/>
</dbReference>
<dbReference type="EMBL" id="CP012159">
    <property type="protein sequence ID" value="AKT41723.1"/>
    <property type="molecule type" value="Genomic_DNA"/>
</dbReference>
<dbReference type="PROSITE" id="PS50801">
    <property type="entry name" value="STAS"/>
    <property type="match status" value="1"/>
</dbReference>